<dbReference type="PANTHER" id="PTHR42695">
    <property type="entry name" value="GLUTAMINE AMIDOTRANSFERASE YLR126C-RELATED"/>
    <property type="match status" value="1"/>
</dbReference>
<dbReference type="InterPro" id="IPR017926">
    <property type="entry name" value="GATASE"/>
</dbReference>
<dbReference type="Gene3D" id="3.40.50.880">
    <property type="match status" value="1"/>
</dbReference>
<evidence type="ECO:0000313" key="2">
    <source>
        <dbReference type="EMBL" id="MFO7193479.1"/>
    </source>
</evidence>
<comment type="caution">
    <text evidence="2">The sequence shown here is derived from an EMBL/GenBank/DDBJ whole genome shotgun (WGS) entry which is preliminary data.</text>
</comment>
<sequence>MAGASAEHTSGPAVLVIQPDDIVGIARFGRWLADAGVACRIVRPYAGEPVRDRLAEHGLLILGGRMSANDDHDHPWLSDVRKLLRHAVESSTPTLGICLGGQLLARAMGGTVERGDRGMETGVVRVRWRPEADVDPLVTGLPSPLTAVSSHRDMVAVLPPGASWLGSSEMYPHQAFRVGARAWGVQFHPEASIDDYRRWRAVSTASDPETLERMRVGERELERLDAQVAAHCRQLAARFGEHVCARWRQRAAAQASSLRGHGR</sequence>
<dbReference type="EC" id="3.4.-.-" evidence="2"/>
<dbReference type="GO" id="GO:0016787">
    <property type="term" value="F:hydrolase activity"/>
    <property type="evidence" value="ECO:0007669"/>
    <property type="project" value="UniProtKB-KW"/>
</dbReference>
<keyword evidence="2" id="KW-0378">Hydrolase</keyword>
<name>A0ABD6FKS3_9PSEU</name>
<proteinExistence type="predicted"/>
<organism evidence="2 3">
    <name type="scientific">Thermocrispum agreste</name>
    <dbReference type="NCBI Taxonomy" id="37925"/>
    <lineage>
        <taxon>Bacteria</taxon>
        <taxon>Bacillati</taxon>
        <taxon>Actinomycetota</taxon>
        <taxon>Actinomycetes</taxon>
        <taxon>Pseudonocardiales</taxon>
        <taxon>Pseudonocardiaceae</taxon>
        <taxon>Thermocrispum</taxon>
    </lineage>
</organism>
<dbReference type="CDD" id="cd01741">
    <property type="entry name" value="GATase1_1"/>
    <property type="match status" value="1"/>
</dbReference>
<dbReference type="PANTHER" id="PTHR42695:SF5">
    <property type="entry name" value="GLUTAMINE AMIDOTRANSFERASE YLR126C-RELATED"/>
    <property type="match status" value="1"/>
</dbReference>
<dbReference type="AlphaFoldDB" id="A0ABD6FKS3"/>
<dbReference type="EMBL" id="QGUI02000219">
    <property type="protein sequence ID" value="MFO7193479.1"/>
    <property type="molecule type" value="Genomic_DNA"/>
</dbReference>
<protein>
    <submittedName>
        <fullName evidence="2">Type 1 glutamine amidotransferase</fullName>
        <ecNumber evidence="2">3.4.-.-</ecNumber>
    </submittedName>
</protein>
<dbReference type="Proteomes" id="UP000249324">
    <property type="component" value="Unassembled WGS sequence"/>
</dbReference>
<accession>A0ABD6FKS3</accession>
<reference evidence="2 3" key="1">
    <citation type="journal article" date="2021" name="BMC Genomics">
        <title>Genome-resolved metagenome and metatranscriptome analyses of thermophilic composting reveal key bacterial players and their metabolic interactions.</title>
        <authorList>
            <person name="Braga L.P.P."/>
            <person name="Pereira R.V."/>
            <person name="Martins L.F."/>
            <person name="Moura L.M.S."/>
            <person name="Sanchez F.B."/>
            <person name="Patane J.S.L."/>
            <person name="da Silva A.M."/>
            <person name="Setubal J.C."/>
        </authorList>
    </citation>
    <scope>NUCLEOTIDE SEQUENCE [LARGE SCALE GENOMIC DNA]</scope>
    <source>
        <strain evidence="2">ZC4RG45</strain>
    </source>
</reference>
<dbReference type="Pfam" id="PF00117">
    <property type="entry name" value="GATase"/>
    <property type="match status" value="1"/>
</dbReference>
<dbReference type="InterPro" id="IPR044992">
    <property type="entry name" value="ChyE-like"/>
</dbReference>
<feature type="domain" description="Glutamine amidotransferase" evidence="1">
    <location>
        <begin position="32"/>
        <end position="193"/>
    </location>
</feature>
<evidence type="ECO:0000259" key="1">
    <source>
        <dbReference type="Pfam" id="PF00117"/>
    </source>
</evidence>
<dbReference type="InterPro" id="IPR029062">
    <property type="entry name" value="Class_I_gatase-like"/>
</dbReference>
<dbReference type="SUPFAM" id="SSF52317">
    <property type="entry name" value="Class I glutamine amidotransferase-like"/>
    <property type="match status" value="1"/>
</dbReference>
<evidence type="ECO:0000313" key="3">
    <source>
        <dbReference type="Proteomes" id="UP000249324"/>
    </source>
</evidence>
<keyword evidence="2" id="KW-0315">Glutamine amidotransferase</keyword>
<dbReference type="PROSITE" id="PS51273">
    <property type="entry name" value="GATASE_TYPE_1"/>
    <property type="match status" value="1"/>
</dbReference>
<gene>
    <name evidence="2" type="ORF">DIU77_014660</name>
</gene>